<dbReference type="AlphaFoldDB" id="A0A371H7X0"/>
<dbReference type="STRING" id="157652.A0A371H7X0"/>
<evidence type="ECO:0000313" key="2">
    <source>
        <dbReference type="Proteomes" id="UP000257109"/>
    </source>
</evidence>
<reference evidence="1" key="1">
    <citation type="submission" date="2018-05" db="EMBL/GenBank/DDBJ databases">
        <title>Draft genome of Mucuna pruriens seed.</title>
        <authorList>
            <person name="Nnadi N.E."/>
            <person name="Vos R."/>
            <person name="Hasami M.H."/>
            <person name="Devisetty U.K."/>
            <person name="Aguiy J.C."/>
        </authorList>
    </citation>
    <scope>NUCLEOTIDE SEQUENCE [LARGE SCALE GENOMIC DNA]</scope>
    <source>
        <strain evidence="1">JCA_2017</strain>
    </source>
</reference>
<dbReference type="OrthoDB" id="1668939at2759"/>
<gene>
    <name evidence="1" type="ORF">CR513_18127</name>
</gene>
<protein>
    <submittedName>
        <fullName evidence="1">Uncharacterized protein</fullName>
    </submittedName>
</protein>
<organism evidence="1 2">
    <name type="scientific">Mucuna pruriens</name>
    <name type="common">Velvet bean</name>
    <name type="synonym">Dolichos pruriens</name>
    <dbReference type="NCBI Taxonomy" id="157652"/>
    <lineage>
        <taxon>Eukaryota</taxon>
        <taxon>Viridiplantae</taxon>
        <taxon>Streptophyta</taxon>
        <taxon>Embryophyta</taxon>
        <taxon>Tracheophyta</taxon>
        <taxon>Spermatophyta</taxon>
        <taxon>Magnoliopsida</taxon>
        <taxon>eudicotyledons</taxon>
        <taxon>Gunneridae</taxon>
        <taxon>Pentapetalae</taxon>
        <taxon>rosids</taxon>
        <taxon>fabids</taxon>
        <taxon>Fabales</taxon>
        <taxon>Fabaceae</taxon>
        <taxon>Papilionoideae</taxon>
        <taxon>50 kb inversion clade</taxon>
        <taxon>NPAAA clade</taxon>
        <taxon>indigoferoid/millettioid clade</taxon>
        <taxon>Phaseoleae</taxon>
        <taxon>Mucuna</taxon>
    </lineage>
</organism>
<keyword evidence="2" id="KW-1185">Reference proteome</keyword>
<sequence>MVGFTVGKSSTIYAYVKIKANETPQSQASNLSTLPPITQITYIGQQFKVPRIEGQVDISLLEKDIGKRSSIWQYFVDQRDKICRAYIKLIISTYKYKVSRVGPNSLHKRFLKFCDDLINQTQHIEKIFDMQSVEIIANNYLRLKTSIDAIR</sequence>
<comment type="caution">
    <text evidence="1">The sequence shown here is derived from an EMBL/GenBank/DDBJ whole genome shotgun (WGS) entry which is preliminary data.</text>
</comment>
<dbReference type="Proteomes" id="UP000257109">
    <property type="component" value="Unassembled WGS sequence"/>
</dbReference>
<feature type="non-terminal residue" evidence="1">
    <location>
        <position position="1"/>
    </location>
</feature>
<dbReference type="EMBL" id="QJKJ01003344">
    <property type="protein sequence ID" value="RDX98895.1"/>
    <property type="molecule type" value="Genomic_DNA"/>
</dbReference>
<name>A0A371H7X0_MUCPR</name>
<evidence type="ECO:0000313" key="1">
    <source>
        <dbReference type="EMBL" id="RDX98895.1"/>
    </source>
</evidence>
<accession>A0A371H7X0</accession>
<proteinExistence type="predicted"/>